<proteinExistence type="predicted"/>
<dbReference type="Pfam" id="PF14018">
    <property type="entry name" value="DUF4234"/>
    <property type="match status" value="1"/>
</dbReference>
<feature type="transmembrane region" description="Helical" evidence="1">
    <location>
        <begin position="128"/>
        <end position="146"/>
    </location>
</feature>
<name>A0ABV3JVI8_STRON</name>
<keyword evidence="1" id="KW-0812">Transmembrane</keyword>
<keyword evidence="4" id="KW-1185">Reference proteome</keyword>
<dbReference type="RefSeq" id="WP_241561231.1">
    <property type="nucleotide sequence ID" value="NZ_JBFAUK010000006.1"/>
</dbReference>
<feature type="domain" description="DUF4234" evidence="2">
    <location>
        <begin position="49"/>
        <end position="115"/>
    </location>
</feature>
<organism evidence="3 4">
    <name type="scientific">Streptomyces orinoci</name>
    <name type="common">Streptoverticillium orinoci</name>
    <dbReference type="NCBI Taxonomy" id="67339"/>
    <lineage>
        <taxon>Bacteria</taxon>
        <taxon>Bacillati</taxon>
        <taxon>Actinomycetota</taxon>
        <taxon>Actinomycetes</taxon>
        <taxon>Kitasatosporales</taxon>
        <taxon>Streptomycetaceae</taxon>
        <taxon>Streptomyces</taxon>
    </lineage>
</organism>
<feature type="transmembrane region" description="Helical" evidence="1">
    <location>
        <begin position="50"/>
        <end position="69"/>
    </location>
</feature>
<feature type="transmembrane region" description="Helical" evidence="1">
    <location>
        <begin position="90"/>
        <end position="108"/>
    </location>
</feature>
<evidence type="ECO:0000313" key="3">
    <source>
        <dbReference type="EMBL" id="MEV5506903.1"/>
    </source>
</evidence>
<dbReference type="InterPro" id="IPR025328">
    <property type="entry name" value="DUF4234"/>
</dbReference>
<comment type="caution">
    <text evidence="3">The sequence shown here is derived from an EMBL/GenBank/DDBJ whole genome shotgun (WGS) entry which is preliminary data.</text>
</comment>
<dbReference type="EMBL" id="JBFAUK010000006">
    <property type="protein sequence ID" value="MEV5506903.1"/>
    <property type="molecule type" value="Genomic_DNA"/>
</dbReference>
<keyword evidence="1" id="KW-1133">Transmembrane helix</keyword>
<protein>
    <submittedName>
        <fullName evidence="3">DUF4234 domain-containing protein</fullName>
    </submittedName>
</protein>
<evidence type="ECO:0000256" key="1">
    <source>
        <dbReference type="SAM" id="Phobius"/>
    </source>
</evidence>
<accession>A0ABV3JVI8</accession>
<reference evidence="3 4" key="1">
    <citation type="submission" date="2024-06" db="EMBL/GenBank/DDBJ databases">
        <title>The Natural Products Discovery Center: Release of the First 8490 Sequenced Strains for Exploring Actinobacteria Biosynthetic Diversity.</title>
        <authorList>
            <person name="Kalkreuter E."/>
            <person name="Kautsar S.A."/>
            <person name="Yang D."/>
            <person name="Bader C.D."/>
            <person name="Teijaro C.N."/>
            <person name="Fluegel L."/>
            <person name="Davis C.M."/>
            <person name="Simpson J.R."/>
            <person name="Lauterbach L."/>
            <person name="Steele A.D."/>
            <person name="Gui C."/>
            <person name="Meng S."/>
            <person name="Li G."/>
            <person name="Viehrig K."/>
            <person name="Ye F."/>
            <person name="Su P."/>
            <person name="Kiefer A.F."/>
            <person name="Nichols A."/>
            <person name="Cepeda A.J."/>
            <person name="Yan W."/>
            <person name="Fan B."/>
            <person name="Jiang Y."/>
            <person name="Adhikari A."/>
            <person name="Zheng C.-J."/>
            <person name="Schuster L."/>
            <person name="Cowan T.M."/>
            <person name="Smanski M.J."/>
            <person name="Chevrette M.G."/>
            <person name="De Carvalho L.P.S."/>
            <person name="Shen B."/>
        </authorList>
    </citation>
    <scope>NUCLEOTIDE SEQUENCE [LARGE SCALE GENOMIC DNA]</scope>
    <source>
        <strain evidence="3 4">NPDC052347</strain>
    </source>
</reference>
<dbReference type="Proteomes" id="UP001552594">
    <property type="component" value="Unassembled WGS sequence"/>
</dbReference>
<sequence>MSTPPQGWGQPAPNPYQQMPAGYGYPAPAAPAGYPAPAHYGLAMKRRGPWAVWFLVIITLGIYSLVWYFKIHKEMAEFDSRRKISPAGSMLTIWFGWYLLIPPFVSYYNTGKRIADAQRAAGLPQTCSGGLGLFLVFIFGTHSVYYQSELNKVVDQYGQVPPGTQIPLAA</sequence>
<keyword evidence="1" id="KW-0472">Membrane</keyword>
<evidence type="ECO:0000259" key="2">
    <source>
        <dbReference type="Pfam" id="PF14018"/>
    </source>
</evidence>
<gene>
    <name evidence="3" type="ORF">AB0L16_10545</name>
</gene>
<evidence type="ECO:0000313" key="4">
    <source>
        <dbReference type="Proteomes" id="UP001552594"/>
    </source>
</evidence>